<gene>
    <name evidence="16" type="ORF">ONB1V03_LOCUS5798</name>
</gene>
<evidence type="ECO:0000256" key="10">
    <source>
        <dbReference type="ARBA" id="ARBA00022927"/>
    </source>
</evidence>
<evidence type="ECO:0000313" key="16">
    <source>
        <dbReference type="EMBL" id="CAD7646577.1"/>
    </source>
</evidence>
<dbReference type="GO" id="GO:0016558">
    <property type="term" value="P:protein import into peroxisome matrix"/>
    <property type="evidence" value="ECO:0007669"/>
    <property type="project" value="InterPro"/>
</dbReference>
<evidence type="ECO:0000256" key="11">
    <source>
        <dbReference type="ARBA" id="ARBA00022989"/>
    </source>
</evidence>
<evidence type="ECO:0000256" key="9">
    <source>
        <dbReference type="ARBA" id="ARBA00022833"/>
    </source>
</evidence>
<dbReference type="CDD" id="cd16451">
    <property type="entry name" value="mRING_PEX12"/>
    <property type="match status" value="1"/>
</dbReference>
<comment type="subcellular location">
    <subcellularLocation>
        <location evidence="1">Peroxisome membrane</location>
        <topology evidence="1">Multi-pass membrane protein</topology>
    </subcellularLocation>
</comment>
<evidence type="ECO:0000256" key="6">
    <source>
        <dbReference type="ARBA" id="ARBA00022692"/>
    </source>
</evidence>
<dbReference type="SUPFAM" id="SSF57850">
    <property type="entry name" value="RING/U-box"/>
    <property type="match status" value="1"/>
</dbReference>
<evidence type="ECO:0000256" key="2">
    <source>
        <dbReference type="ARBA" id="ARBA00004906"/>
    </source>
</evidence>
<dbReference type="EMBL" id="CAJPVJ010002426">
    <property type="protein sequence ID" value="CAG2166274.1"/>
    <property type="molecule type" value="Genomic_DNA"/>
</dbReference>
<evidence type="ECO:0000259" key="15">
    <source>
        <dbReference type="Pfam" id="PF04757"/>
    </source>
</evidence>
<evidence type="ECO:0000313" key="17">
    <source>
        <dbReference type="Proteomes" id="UP000728032"/>
    </source>
</evidence>
<evidence type="ECO:0000256" key="5">
    <source>
        <dbReference type="ARBA" id="ARBA00022448"/>
    </source>
</evidence>
<keyword evidence="10" id="KW-0653">Protein transport</keyword>
<keyword evidence="11" id="KW-1133">Transmembrane helix</keyword>
<reference evidence="16" key="1">
    <citation type="submission" date="2020-11" db="EMBL/GenBank/DDBJ databases">
        <authorList>
            <person name="Tran Van P."/>
        </authorList>
    </citation>
    <scope>NUCLEOTIDE SEQUENCE</scope>
</reference>
<feature type="domain" description="Pex N-terminal" evidence="15">
    <location>
        <begin position="30"/>
        <end position="256"/>
    </location>
</feature>
<comment type="pathway">
    <text evidence="2">Protein modification; protein ubiquitination.</text>
</comment>
<dbReference type="Gene3D" id="3.30.40.10">
    <property type="entry name" value="Zinc/RING finger domain, C3HC4 (zinc finger)"/>
    <property type="match status" value="1"/>
</dbReference>
<dbReference type="GO" id="GO:1990429">
    <property type="term" value="C:peroxisomal importomer complex"/>
    <property type="evidence" value="ECO:0007669"/>
    <property type="project" value="TreeGrafter"/>
</dbReference>
<sequence>MAESFAANQLNAQSVVTSDTNPSIFEVLAQQSLATGLRRAADYLTKILYTNNSQKFEFLYDNFDEIYLLFDICVQFCHLKAFNASFSEHFYSLKRVSDNQTNRGLNRRQFVSSLVLLTAFPYIKSKFDSLYARLKLRQLESQTTDQSVRQLFVKTYPMIRTFCQLVSLYYEVSYTVGRNRYHSPLLRLSNVRLINLDDDDLKSISDKSVIRETNMDWFAHFARLSMAGTKCLAKGFAAGLSVGAFFIQFLDYWYSTDMYAHSFAPLPVPPPPPQTSDHMISILYKSVIRETNMDWFAHFARLSMAGTKCLAKGFAAGLSVGAFFIQFLDYWYSTDMYAHSFAPLPVPPPPLQIDINVPIDKCPICLRVRQNDTALMTTGFVFCYSCIVNHLQTNSHCPITGYPSTVDHLIKLYPPDQ</sequence>
<comment type="similarity">
    <text evidence="3">Belongs to the pex2/pex10/pex12 family.</text>
</comment>
<dbReference type="GO" id="GO:0008270">
    <property type="term" value="F:zinc ion binding"/>
    <property type="evidence" value="ECO:0007669"/>
    <property type="project" value="UniProtKB-KW"/>
</dbReference>
<keyword evidence="9" id="KW-0862">Zinc</keyword>
<dbReference type="InterPro" id="IPR013083">
    <property type="entry name" value="Znf_RING/FYVE/PHD"/>
</dbReference>
<keyword evidence="7" id="KW-0479">Metal-binding</keyword>
<dbReference type="AlphaFoldDB" id="A0A7R9LRK0"/>
<dbReference type="GO" id="GO:0006513">
    <property type="term" value="P:protein monoubiquitination"/>
    <property type="evidence" value="ECO:0007669"/>
    <property type="project" value="TreeGrafter"/>
</dbReference>
<dbReference type="GO" id="GO:0005778">
    <property type="term" value="C:peroxisomal membrane"/>
    <property type="evidence" value="ECO:0007669"/>
    <property type="project" value="UniProtKB-SubCell"/>
</dbReference>
<evidence type="ECO:0000256" key="8">
    <source>
        <dbReference type="ARBA" id="ARBA00022771"/>
    </source>
</evidence>
<dbReference type="EMBL" id="OC917251">
    <property type="protein sequence ID" value="CAD7646577.1"/>
    <property type="molecule type" value="Genomic_DNA"/>
</dbReference>
<keyword evidence="17" id="KW-1185">Reference proteome</keyword>
<keyword evidence="12" id="KW-0472">Membrane</keyword>
<dbReference type="PANTHER" id="PTHR12888">
    <property type="entry name" value="PEROXISOME ASSEMBLY PROTEIN 12 PEROXIN-12"/>
    <property type="match status" value="1"/>
</dbReference>
<dbReference type="OrthoDB" id="107372at2759"/>
<dbReference type="Proteomes" id="UP000728032">
    <property type="component" value="Unassembled WGS sequence"/>
</dbReference>
<proteinExistence type="inferred from homology"/>
<protein>
    <recommendedName>
        <fullName evidence="4">Peroxisome assembly protein 12</fullName>
    </recommendedName>
    <alternativeName>
        <fullName evidence="14">Peroxin-12</fullName>
    </alternativeName>
</protein>
<dbReference type="PANTHER" id="PTHR12888:SF0">
    <property type="entry name" value="PEROXISOME ASSEMBLY PROTEIN 12"/>
    <property type="match status" value="1"/>
</dbReference>
<dbReference type="PIRSF" id="PIRSF038074">
    <property type="entry name" value="Peroxisome_assembly_p12"/>
    <property type="match status" value="1"/>
</dbReference>
<evidence type="ECO:0000256" key="7">
    <source>
        <dbReference type="ARBA" id="ARBA00022723"/>
    </source>
</evidence>
<keyword evidence="13" id="KW-0576">Peroxisome</keyword>
<keyword evidence="5" id="KW-0813">Transport</keyword>
<evidence type="ECO:0000256" key="4">
    <source>
        <dbReference type="ARBA" id="ARBA00018980"/>
    </source>
</evidence>
<accession>A0A7R9LRK0</accession>
<dbReference type="InterPro" id="IPR017375">
    <property type="entry name" value="PEX12"/>
</dbReference>
<evidence type="ECO:0000256" key="1">
    <source>
        <dbReference type="ARBA" id="ARBA00004585"/>
    </source>
</evidence>
<evidence type="ECO:0000256" key="12">
    <source>
        <dbReference type="ARBA" id="ARBA00023136"/>
    </source>
</evidence>
<organism evidence="16">
    <name type="scientific">Oppiella nova</name>
    <dbReference type="NCBI Taxonomy" id="334625"/>
    <lineage>
        <taxon>Eukaryota</taxon>
        <taxon>Metazoa</taxon>
        <taxon>Ecdysozoa</taxon>
        <taxon>Arthropoda</taxon>
        <taxon>Chelicerata</taxon>
        <taxon>Arachnida</taxon>
        <taxon>Acari</taxon>
        <taxon>Acariformes</taxon>
        <taxon>Sarcoptiformes</taxon>
        <taxon>Oribatida</taxon>
        <taxon>Brachypylina</taxon>
        <taxon>Oppioidea</taxon>
        <taxon>Oppiidae</taxon>
        <taxon>Oppiella</taxon>
    </lineage>
</organism>
<keyword evidence="8" id="KW-0863">Zinc-finger</keyword>
<dbReference type="Pfam" id="PF04757">
    <property type="entry name" value="Pex2_Pex12"/>
    <property type="match status" value="1"/>
</dbReference>
<evidence type="ECO:0000256" key="14">
    <source>
        <dbReference type="ARBA" id="ARBA00029692"/>
    </source>
</evidence>
<name>A0A7R9LRK0_9ACAR</name>
<dbReference type="GO" id="GO:0004842">
    <property type="term" value="F:ubiquitin-protein transferase activity"/>
    <property type="evidence" value="ECO:0007669"/>
    <property type="project" value="TreeGrafter"/>
</dbReference>
<keyword evidence="6" id="KW-0812">Transmembrane</keyword>
<evidence type="ECO:0000256" key="3">
    <source>
        <dbReference type="ARBA" id="ARBA00008704"/>
    </source>
</evidence>
<evidence type="ECO:0000256" key="13">
    <source>
        <dbReference type="ARBA" id="ARBA00023140"/>
    </source>
</evidence>
<dbReference type="InterPro" id="IPR006845">
    <property type="entry name" value="Pex_N"/>
</dbReference>